<reference evidence="9 10" key="1">
    <citation type="submission" date="2018-11" db="EMBL/GenBank/DDBJ databases">
        <authorList>
            <consortium name="Pathogen Informatics"/>
        </authorList>
    </citation>
    <scope>NUCLEOTIDE SEQUENCE [LARGE SCALE GENOMIC DNA]</scope>
</reference>
<keyword evidence="5" id="KW-0505">Motor protein</keyword>
<keyword evidence="3" id="KW-0067">ATP-binding</keyword>
<comment type="subcellular location">
    <subcellularLocation>
        <location evidence="1">Cytoplasm</location>
        <location evidence="1">Cytoskeleton</location>
    </subcellularLocation>
</comment>
<comment type="caution">
    <text evidence="7">Lacks conserved residue(s) required for the propagation of feature annotation.</text>
</comment>
<dbReference type="Gene3D" id="3.40.850.10">
    <property type="entry name" value="Kinesin motor domain"/>
    <property type="match status" value="1"/>
</dbReference>
<dbReference type="GO" id="GO:0008017">
    <property type="term" value="F:microtubule binding"/>
    <property type="evidence" value="ECO:0007669"/>
    <property type="project" value="InterPro"/>
</dbReference>
<dbReference type="PANTHER" id="PTHR47968:SF75">
    <property type="entry name" value="CENTROMERE-ASSOCIATED PROTEIN E"/>
    <property type="match status" value="1"/>
</dbReference>
<evidence type="ECO:0000313" key="10">
    <source>
        <dbReference type="Proteomes" id="UP000270094"/>
    </source>
</evidence>
<sequence>MNLVDLAGSENAASAGTQGLRQKEGANINRSLLALSKVVSSLADNQKFVPYRDSKLTRILKPSLGGNSKTVIICCVAPFSVAETSSTLKVCCLLELLALLQYRAILVFNFLSLFCRYLPKSSCSKIAIF</sequence>
<feature type="domain" description="Kinesin motor" evidence="8">
    <location>
        <begin position="1"/>
        <end position="97"/>
    </location>
</feature>
<dbReference type="GO" id="GO:0007018">
    <property type="term" value="P:microtubule-based movement"/>
    <property type="evidence" value="ECO:0007669"/>
    <property type="project" value="InterPro"/>
</dbReference>
<dbReference type="InterPro" id="IPR027640">
    <property type="entry name" value="Kinesin-like_fam"/>
</dbReference>
<dbReference type="EMBL" id="UYYB01029102">
    <property type="protein sequence ID" value="VDM73140.1"/>
    <property type="molecule type" value="Genomic_DNA"/>
</dbReference>
<evidence type="ECO:0000256" key="6">
    <source>
        <dbReference type="ARBA" id="ARBA00023212"/>
    </source>
</evidence>
<evidence type="ECO:0000256" key="4">
    <source>
        <dbReference type="ARBA" id="ARBA00023054"/>
    </source>
</evidence>
<keyword evidence="6" id="KW-0206">Cytoskeleton</keyword>
<keyword evidence="4" id="KW-0175">Coiled coil</keyword>
<evidence type="ECO:0000259" key="8">
    <source>
        <dbReference type="PROSITE" id="PS50067"/>
    </source>
</evidence>
<accession>A0A3P7IJC9</accession>
<keyword evidence="10" id="KW-1185">Reference proteome</keyword>
<dbReference type="GO" id="GO:0005524">
    <property type="term" value="F:ATP binding"/>
    <property type="evidence" value="ECO:0007669"/>
    <property type="project" value="UniProtKB-KW"/>
</dbReference>
<evidence type="ECO:0000256" key="2">
    <source>
        <dbReference type="ARBA" id="ARBA00022741"/>
    </source>
</evidence>
<dbReference type="SMART" id="SM00129">
    <property type="entry name" value="KISc"/>
    <property type="match status" value="1"/>
</dbReference>
<evidence type="ECO:0000256" key="7">
    <source>
        <dbReference type="PROSITE-ProRule" id="PRU00283"/>
    </source>
</evidence>
<dbReference type="PROSITE" id="PS50067">
    <property type="entry name" value="KINESIN_MOTOR_2"/>
    <property type="match status" value="1"/>
</dbReference>
<gene>
    <name evidence="9" type="ORF">SVUK_LOCUS8138</name>
</gene>
<organism evidence="9 10">
    <name type="scientific">Strongylus vulgaris</name>
    <name type="common">Blood worm</name>
    <dbReference type="NCBI Taxonomy" id="40348"/>
    <lineage>
        <taxon>Eukaryota</taxon>
        <taxon>Metazoa</taxon>
        <taxon>Ecdysozoa</taxon>
        <taxon>Nematoda</taxon>
        <taxon>Chromadorea</taxon>
        <taxon>Rhabditida</taxon>
        <taxon>Rhabditina</taxon>
        <taxon>Rhabditomorpha</taxon>
        <taxon>Strongyloidea</taxon>
        <taxon>Strongylidae</taxon>
        <taxon>Strongylus</taxon>
    </lineage>
</organism>
<dbReference type="OrthoDB" id="3176171at2759"/>
<comment type="similarity">
    <text evidence="7">Belongs to the TRAFAC class myosin-kinesin ATPase superfamily. Kinesin family.</text>
</comment>
<dbReference type="AlphaFoldDB" id="A0A3P7IJC9"/>
<dbReference type="InterPro" id="IPR036961">
    <property type="entry name" value="Kinesin_motor_dom_sf"/>
</dbReference>
<evidence type="ECO:0000256" key="5">
    <source>
        <dbReference type="ARBA" id="ARBA00023175"/>
    </source>
</evidence>
<proteinExistence type="inferred from homology"/>
<name>A0A3P7IJC9_STRVU</name>
<evidence type="ECO:0000313" key="9">
    <source>
        <dbReference type="EMBL" id="VDM73140.1"/>
    </source>
</evidence>
<dbReference type="PANTHER" id="PTHR47968">
    <property type="entry name" value="CENTROMERE PROTEIN E"/>
    <property type="match status" value="1"/>
</dbReference>
<evidence type="ECO:0000256" key="3">
    <source>
        <dbReference type="ARBA" id="ARBA00022840"/>
    </source>
</evidence>
<dbReference type="InterPro" id="IPR001752">
    <property type="entry name" value="Kinesin_motor_dom"/>
</dbReference>
<dbReference type="InterPro" id="IPR027417">
    <property type="entry name" value="P-loop_NTPase"/>
</dbReference>
<dbReference type="SUPFAM" id="SSF52540">
    <property type="entry name" value="P-loop containing nucleoside triphosphate hydrolases"/>
    <property type="match status" value="1"/>
</dbReference>
<evidence type="ECO:0000256" key="1">
    <source>
        <dbReference type="ARBA" id="ARBA00004245"/>
    </source>
</evidence>
<dbReference type="Pfam" id="PF00225">
    <property type="entry name" value="Kinesin"/>
    <property type="match status" value="1"/>
</dbReference>
<dbReference type="GO" id="GO:0005856">
    <property type="term" value="C:cytoskeleton"/>
    <property type="evidence" value="ECO:0007669"/>
    <property type="project" value="UniProtKB-SubCell"/>
</dbReference>
<dbReference type="Proteomes" id="UP000270094">
    <property type="component" value="Unassembled WGS sequence"/>
</dbReference>
<protein>
    <recommendedName>
        <fullName evidence="8">Kinesin motor domain-containing protein</fullName>
    </recommendedName>
</protein>
<dbReference type="GO" id="GO:0003777">
    <property type="term" value="F:microtubule motor activity"/>
    <property type="evidence" value="ECO:0007669"/>
    <property type="project" value="InterPro"/>
</dbReference>
<keyword evidence="2" id="KW-0547">Nucleotide-binding</keyword>
<keyword evidence="6" id="KW-0963">Cytoplasm</keyword>